<dbReference type="GO" id="GO:0012505">
    <property type="term" value="C:endomembrane system"/>
    <property type="evidence" value="ECO:0007669"/>
    <property type="project" value="UniProtKB-SubCell"/>
</dbReference>
<comment type="subcellular location">
    <subcellularLocation>
        <location evidence="8">Endomembrane system</location>
        <topology evidence="8">Single-pass membrane protein</topology>
    </subcellularLocation>
    <subcellularLocation>
        <location evidence="1 9">Membrane</location>
        <topology evidence="1 9">Single-pass type I membrane protein</topology>
    </subcellularLocation>
</comment>
<evidence type="ECO:0000256" key="8">
    <source>
        <dbReference type="ARBA" id="ARBA00037847"/>
    </source>
</evidence>
<reference evidence="14" key="1">
    <citation type="submission" date="2023-01" db="EMBL/GenBank/DDBJ databases">
        <title>Key to firefly adult light organ development and bioluminescence: homeobox transcription factors regulate luciferase expression and transportation to peroxisome.</title>
        <authorList>
            <person name="Fu X."/>
        </authorList>
    </citation>
    <scope>NUCLEOTIDE SEQUENCE [LARGE SCALE GENOMIC DNA]</scope>
</reference>
<name>A0AAN7SI95_9COLE</name>
<dbReference type="SMART" id="SM01190">
    <property type="entry name" value="EMP24_GP25L"/>
    <property type="match status" value="1"/>
</dbReference>
<keyword evidence="3" id="KW-0217">Developmental protein</keyword>
<keyword evidence="4 9" id="KW-0812">Transmembrane</keyword>
<dbReference type="SUPFAM" id="SSF101576">
    <property type="entry name" value="Supernatant protein factor (SPF), C-terminal domain"/>
    <property type="match status" value="1"/>
</dbReference>
<evidence type="ECO:0000313" key="13">
    <source>
        <dbReference type="EMBL" id="KAK4882572.1"/>
    </source>
</evidence>
<dbReference type="PANTHER" id="PTHR22811">
    <property type="entry name" value="TRANSMEMBRANE EMP24 DOMAIN-CONTAINING PROTEIN"/>
    <property type="match status" value="1"/>
</dbReference>
<comment type="caution">
    <text evidence="13">The sequence shown here is derived from an EMBL/GenBank/DDBJ whole genome shotgun (WGS) entry which is preliminary data.</text>
</comment>
<evidence type="ECO:0000256" key="11">
    <source>
        <dbReference type="SAM" id="SignalP"/>
    </source>
</evidence>
<evidence type="ECO:0000256" key="2">
    <source>
        <dbReference type="ARBA" id="ARBA00007104"/>
    </source>
</evidence>
<dbReference type="Proteomes" id="UP001353858">
    <property type="component" value="Unassembled WGS sequence"/>
</dbReference>
<evidence type="ECO:0000259" key="12">
    <source>
        <dbReference type="PROSITE" id="PS50866"/>
    </source>
</evidence>
<evidence type="ECO:0000256" key="1">
    <source>
        <dbReference type="ARBA" id="ARBA00004479"/>
    </source>
</evidence>
<keyword evidence="6 10" id="KW-1133">Transmembrane helix</keyword>
<dbReference type="InterPro" id="IPR036598">
    <property type="entry name" value="GOLD_dom_sf"/>
</dbReference>
<feature type="signal peptide" evidence="11">
    <location>
        <begin position="1"/>
        <end position="18"/>
    </location>
</feature>
<dbReference type="PROSITE" id="PS50866">
    <property type="entry name" value="GOLD"/>
    <property type="match status" value="1"/>
</dbReference>
<evidence type="ECO:0000313" key="14">
    <source>
        <dbReference type="Proteomes" id="UP001353858"/>
    </source>
</evidence>
<dbReference type="InterPro" id="IPR009038">
    <property type="entry name" value="GOLD_dom"/>
</dbReference>
<feature type="transmembrane region" description="Helical" evidence="10">
    <location>
        <begin position="190"/>
        <end position="211"/>
    </location>
</feature>
<proteinExistence type="inferred from homology"/>
<keyword evidence="7 10" id="KW-0472">Membrane</keyword>
<organism evidence="13 14">
    <name type="scientific">Aquatica leii</name>
    <dbReference type="NCBI Taxonomy" id="1421715"/>
    <lineage>
        <taxon>Eukaryota</taxon>
        <taxon>Metazoa</taxon>
        <taxon>Ecdysozoa</taxon>
        <taxon>Arthropoda</taxon>
        <taxon>Hexapoda</taxon>
        <taxon>Insecta</taxon>
        <taxon>Pterygota</taxon>
        <taxon>Neoptera</taxon>
        <taxon>Endopterygota</taxon>
        <taxon>Coleoptera</taxon>
        <taxon>Polyphaga</taxon>
        <taxon>Elateriformia</taxon>
        <taxon>Elateroidea</taxon>
        <taxon>Lampyridae</taxon>
        <taxon>Luciolinae</taxon>
        <taxon>Aquatica</taxon>
    </lineage>
</organism>
<evidence type="ECO:0000256" key="5">
    <source>
        <dbReference type="ARBA" id="ARBA00022729"/>
    </source>
</evidence>
<protein>
    <recommendedName>
        <fullName evidence="12">GOLD domain-containing protein</fullName>
    </recommendedName>
</protein>
<accession>A0AAN7SI95</accession>
<evidence type="ECO:0000256" key="10">
    <source>
        <dbReference type="SAM" id="Phobius"/>
    </source>
</evidence>
<feature type="domain" description="GOLD" evidence="12">
    <location>
        <begin position="32"/>
        <end position="116"/>
    </location>
</feature>
<dbReference type="Pfam" id="PF01105">
    <property type="entry name" value="EMP24_GP25L"/>
    <property type="match status" value="1"/>
</dbReference>
<sequence length="228" mass="26576">MKRLCLILFIICIKNVLSFEKVLTINIDPRKEDCFYQHIKEGENVDLEYQVIDGGHGDLDITFTISEPMGRILHVDIKKPENTHHFQAQQTGDYKFCFDNTFSSYNTKTVFFELLVENDYDSDESDFNLAEGVSAEEVYDLKVEDIKEIVNKVKGHLSKARHLQDLFKSFEARDRNMAEENYFKVNTLSMVQLIIMVAVGVVQVIMVRSLFDDKSRVHNVWKHLDTKR</sequence>
<dbReference type="GO" id="GO:0016020">
    <property type="term" value="C:membrane"/>
    <property type="evidence" value="ECO:0007669"/>
    <property type="project" value="UniProtKB-SubCell"/>
</dbReference>
<evidence type="ECO:0000256" key="7">
    <source>
        <dbReference type="ARBA" id="ARBA00023136"/>
    </source>
</evidence>
<gene>
    <name evidence="13" type="ORF">RN001_005891</name>
</gene>
<evidence type="ECO:0000256" key="6">
    <source>
        <dbReference type="ARBA" id="ARBA00022989"/>
    </source>
</evidence>
<evidence type="ECO:0000256" key="9">
    <source>
        <dbReference type="RuleBase" id="RU003827"/>
    </source>
</evidence>
<dbReference type="Gene3D" id="2.60.120.680">
    <property type="entry name" value="GOLD domain"/>
    <property type="match status" value="1"/>
</dbReference>
<keyword evidence="14" id="KW-1185">Reference proteome</keyword>
<feature type="chain" id="PRO_5043017408" description="GOLD domain-containing protein" evidence="11">
    <location>
        <begin position="19"/>
        <end position="228"/>
    </location>
</feature>
<evidence type="ECO:0000256" key="3">
    <source>
        <dbReference type="ARBA" id="ARBA00022473"/>
    </source>
</evidence>
<keyword evidence="5 11" id="KW-0732">Signal</keyword>
<evidence type="ECO:0000256" key="4">
    <source>
        <dbReference type="ARBA" id="ARBA00022692"/>
    </source>
</evidence>
<comment type="similarity">
    <text evidence="2 9">Belongs to the EMP24/GP25L family.</text>
</comment>
<dbReference type="EMBL" id="JARPUR010000002">
    <property type="protein sequence ID" value="KAK4882572.1"/>
    <property type="molecule type" value="Genomic_DNA"/>
</dbReference>
<dbReference type="InterPro" id="IPR015720">
    <property type="entry name" value="Emp24-like"/>
</dbReference>
<dbReference type="AlphaFoldDB" id="A0AAN7SI95"/>